<dbReference type="AlphaFoldDB" id="A0A212J4Z8"/>
<dbReference type="EMBL" id="FLUN01000001">
    <property type="protein sequence ID" value="SBV94513.1"/>
    <property type="molecule type" value="Genomic_DNA"/>
</dbReference>
<name>A0A212J4Z8_9FIRM</name>
<proteinExistence type="predicted"/>
<accession>A0A212J4Z8</accession>
<organism evidence="1">
    <name type="scientific">uncultured Eubacteriales bacterium</name>
    <dbReference type="NCBI Taxonomy" id="172733"/>
    <lineage>
        <taxon>Bacteria</taxon>
        <taxon>Bacillati</taxon>
        <taxon>Bacillota</taxon>
        <taxon>Clostridia</taxon>
        <taxon>Eubacteriales</taxon>
        <taxon>environmental samples</taxon>
    </lineage>
</organism>
<sequence>MILAPRYTWALLDVQDKVGITAQRFSRILLTKMICYGNL</sequence>
<reference evidence="1" key="1">
    <citation type="submission" date="2016-04" db="EMBL/GenBank/DDBJ databases">
        <authorList>
            <person name="Evans L.H."/>
            <person name="Alamgir A."/>
            <person name="Owens N."/>
            <person name="Weber N.D."/>
            <person name="Virtaneva K."/>
            <person name="Barbian K."/>
            <person name="Babar A."/>
            <person name="Rosenke K."/>
        </authorList>
    </citation>
    <scope>NUCLEOTIDE SEQUENCE</scope>
    <source>
        <strain evidence="1">86</strain>
    </source>
</reference>
<evidence type="ECO:0000313" key="1">
    <source>
        <dbReference type="EMBL" id="SBV94513.1"/>
    </source>
</evidence>
<protein>
    <submittedName>
        <fullName evidence="1">Uncharacterized protein</fullName>
    </submittedName>
</protein>
<gene>
    <name evidence="1" type="ORF">KL86CLO1_10524</name>
</gene>